<dbReference type="OrthoDB" id="46712at2"/>
<reference evidence="1 2" key="1">
    <citation type="submission" date="2018-04" db="EMBL/GenBank/DDBJ databases">
        <title>Methylobacterium sp. PR1016A genome.</title>
        <authorList>
            <person name="Park W."/>
        </authorList>
    </citation>
    <scope>NUCLEOTIDE SEQUENCE [LARGE SCALE GENOMIC DNA]</scope>
    <source>
        <strain evidence="1 2">PR1016A</strain>
    </source>
</reference>
<keyword evidence="2" id="KW-1185">Reference proteome</keyword>
<name>A0A2R4WME5_9HYPH</name>
<evidence type="ECO:0000313" key="2">
    <source>
        <dbReference type="Proteomes" id="UP000244755"/>
    </source>
</evidence>
<dbReference type="EMBL" id="CP028843">
    <property type="protein sequence ID" value="AWB22696.1"/>
    <property type="molecule type" value="Genomic_DNA"/>
</dbReference>
<evidence type="ECO:0000313" key="1">
    <source>
        <dbReference type="EMBL" id="AWB22696.1"/>
    </source>
</evidence>
<protein>
    <submittedName>
        <fullName evidence="1">Uncharacterized protein</fullName>
    </submittedName>
</protein>
<dbReference type="KEGG" id="mee:DA075_18785"/>
<dbReference type="AlphaFoldDB" id="A0A2R4WME5"/>
<accession>A0A2R4WME5</accession>
<organism evidence="1 2">
    <name type="scientific">Methylobacterium currus</name>
    <dbReference type="NCBI Taxonomy" id="2051553"/>
    <lineage>
        <taxon>Bacteria</taxon>
        <taxon>Pseudomonadati</taxon>
        <taxon>Pseudomonadota</taxon>
        <taxon>Alphaproteobacteria</taxon>
        <taxon>Hyphomicrobiales</taxon>
        <taxon>Methylobacteriaceae</taxon>
        <taxon>Methylobacterium</taxon>
    </lineage>
</organism>
<dbReference type="Proteomes" id="UP000244755">
    <property type="component" value="Chromosome 1"/>
</dbReference>
<gene>
    <name evidence="1" type="ORF">DA075_18785</name>
</gene>
<sequence length="106" mass="12062">MPTFDEARSPLSRFQAMVRERRQDHDTWTETAARSLLMSFVNGIRKNRKSCPAALTELWSNGQLDGQIIHLKLVNRQMFGRAKLDLFEARLIDADCIGSTPVPLGF</sequence>
<proteinExistence type="predicted"/>